<dbReference type="InterPro" id="IPR011053">
    <property type="entry name" value="Single_hybrid_motif"/>
</dbReference>
<dbReference type="InterPro" id="IPR036625">
    <property type="entry name" value="E3-bd_dom_sf"/>
</dbReference>
<dbReference type="PANTHER" id="PTHR23151">
    <property type="entry name" value="DIHYDROLIPOAMIDE ACETYL/SUCCINYL-TRANSFERASE-RELATED"/>
    <property type="match status" value="1"/>
</dbReference>
<dbReference type="OrthoDB" id="202158at2759"/>
<keyword evidence="3" id="KW-0809">Transit peptide</keyword>
<evidence type="ECO:0000256" key="2">
    <source>
        <dbReference type="ARBA" id="ARBA00022823"/>
    </source>
</evidence>
<protein>
    <recommendedName>
        <fullName evidence="9">Pyruvate dehydrogenase protein x component</fullName>
    </recommendedName>
</protein>
<dbReference type="EMBL" id="JAFJYH010000173">
    <property type="protein sequence ID" value="KAG4416840.1"/>
    <property type="molecule type" value="Genomic_DNA"/>
</dbReference>
<dbReference type="Pfam" id="PF02817">
    <property type="entry name" value="E3_binding"/>
    <property type="match status" value="1"/>
</dbReference>
<dbReference type="InterPro" id="IPR045257">
    <property type="entry name" value="E2/Pdx1"/>
</dbReference>
<dbReference type="GO" id="GO:0006086">
    <property type="term" value="P:pyruvate decarboxylation to acetyl-CoA"/>
    <property type="evidence" value="ECO:0007669"/>
    <property type="project" value="InterPro"/>
</dbReference>
<evidence type="ECO:0000259" key="5">
    <source>
        <dbReference type="PROSITE" id="PS50968"/>
    </source>
</evidence>
<evidence type="ECO:0008006" key="9">
    <source>
        <dbReference type="Google" id="ProtNLM"/>
    </source>
</evidence>
<dbReference type="PROSITE" id="PS50968">
    <property type="entry name" value="BIOTINYL_LIPOYL"/>
    <property type="match status" value="1"/>
</dbReference>
<evidence type="ECO:0000256" key="4">
    <source>
        <dbReference type="SAM" id="MobiDB-lite"/>
    </source>
</evidence>
<dbReference type="InterPro" id="IPR004167">
    <property type="entry name" value="PSBD"/>
</dbReference>
<dbReference type="Pfam" id="PF00364">
    <property type="entry name" value="Biotin_lipoyl"/>
    <property type="match status" value="1"/>
</dbReference>
<dbReference type="Proteomes" id="UP000664132">
    <property type="component" value="Unassembled WGS sequence"/>
</dbReference>
<comment type="similarity">
    <text evidence="1">Belongs to the 2-oxoacid dehydrogenase family.</text>
</comment>
<evidence type="ECO:0000259" key="6">
    <source>
        <dbReference type="PROSITE" id="PS51826"/>
    </source>
</evidence>
<feature type="domain" description="Peripheral subunit-binding (PSBD)" evidence="6">
    <location>
        <begin position="181"/>
        <end position="221"/>
    </location>
</feature>
<dbReference type="PROSITE" id="PS51826">
    <property type="entry name" value="PSBD"/>
    <property type="match status" value="1"/>
</dbReference>
<dbReference type="AlphaFoldDB" id="A0A8H7TCY1"/>
<feature type="region of interest" description="Disordered" evidence="4">
    <location>
        <begin position="118"/>
        <end position="179"/>
    </location>
</feature>
<dbReference type="InterPro" id="IPR003016">
    <property type="entry name" value="2-oxoA_DH_lipoyl-BS"/>
</dbReference>
<dbReference type="CDD" id="cd06849">
    <property type="entry name" value="lipoyl_domain"/>
    <property type="match status" value="1"/>
</dbReference>
<dbReference type="Gene3D" id="4.10.320.10">
    <property type="entry name" value="E3-binding domain"/>
    <property type="match status" value="1"/>
</dbReference>
<reference evidence="7" key="1">
    <citation type="submission" date="2021-02" db="EMBL/GenBank/DDBJ databases">
        <title>Genome sequence Cadophora malorum strain M34.</title>
        <authorList>
            <person name="Stefanovic E."/>
            <person name="Vu D."/>
            <person name="Scully C."/>
            <person name="Dijksterhuis J."/>
            <person name="Roader J."/>
            <person name="Houbraken J."/>
        </authorList>
    </citation>
    <scope>NUCLEOTIDE SEQUENCE</scope>
    <source>
        <strain evidence="7">M34</strain>
    </source>
</reference>
<sequence>MASFATACRLSARLTSRQLRQDASARGFRTSTACLAAQNFTMPALSPTMTEGNIAKWAVKEGDSFSAGDILLEIETDKASMDVEAQDDGIMAKILQGDGTKGIKVGVRIGVLAEPDDDLSTLEIPAEENTSSSSPPKEEAKPAPSESKSEATPSKSSESKSYSSSAPAKKSSGPAKKQTYPLLPSVEHLMHEHNIDPSKIDEMTPSGPNNRLLKGDVLAYLGTISSSYPAELSSKISKLSHLDLSNIKLAAPAPKPAAEKAAASAPAPEPVKNLEVAVPISMKAVLEVQKRIQSTLGVFMPLSTFIARATEVANDDLPRSKSYKPTADDLFNSVLGLDKVTTSSGIRGSFLPQITALPSAAPRATFAKTPAKKSDIIDILSGKKASPTRLAGKPLPGLSNTVNVFSLTVPKGEEKRAQIFLDRVKTVLEAEPGRLVL</sequence>
<dbReference type="SUPFAM" id="SSF51230">
    <property type="entry name" value="Single hybrid motif"/>
    <property type="match status" value="1"/>
</dbReference>
<dbReference type="Gene3D" id="2.40.50.100">
    <property type="match status" value="1"/>
</dbReference>
<dbReference type="PANTHER" id="PTHR23151:SF82">
    <property type="entry name" value="PYRUVATE DEHYDROGENASE COMPLEX PROTEIN X COMPONENT, MITOCHONDRIAL"/>
    <property type="match status" value="1"/>
</dbReference>
<keyword evidence="2" id="KW-0450">Lipoyl</keyword>
<dbReference type="GO" id="GO:0045254">
    <property type="term" value="C:pyruvate dehydrogenase complex"/>
    <property type="evidence" value="ECO:0007669"/>
    <property type="project" value="InterPro"/>
</dbReference>
<evidence type="ECO:0000313" key="7">
    <source>
        <dbReference type="EMBL" id="KAG4416840.1"/>
    </source>
</evidence>
<organism evidence="7 8">
    <name type="scientific">Cadophora malorum</name>
    <dbReference type="NCBI Taxonomy" id="108018"/>
    <lineage>
        <taxon>Eukaryota</taxon>
        <taxon>Fungi</taxon>
        <taxon>Dikarya</taxon>
        <taxon>Ascomycota</taxon>
        <taxon>Pezizomycotina</taxon>
        <taxon>Leotiomycetes</taxon>
        <taxon>Helotiales</taxon>
        <taxon>Ploettnerulaceae</taxon>
        <taxon>Cadophora</taxon>
    </lineage>
</organism>
<dbReference type="GO" id="GO:0004742">
    <property type="term" value="F:dihydrolipoyllysine-residue acetyltransferase activity"/>
    <property type="evidence" value="ECO:0007669"/>
    <property type="project" value="TreeGrafter"/>
</dbReference>
<dbReference type="SUPFAM" id="SSF47005">
    <property type="entry name" value="Peripheral subunit-binding domain of 2-oxo acid dehydrogenase complex"/>
    <property type="match status" value="1"/>
</dbReference>
<dbReference type="InterPro" id="IPR000089">
    <property type="entry name" value="Biotin_lipoyl"/>
</dbReference>
<dbReference type="PROSITE" id="PS00189">
    <property type="entry name" value="LIPOYL"/>
    <property type="match status" value="1"/>
</dbReference>
<dbReference type="FunFam" id="2.40.50.100:FF:000010">
    <property type="entry name" value="Acetyltransferase component of pyruvate dehydrogenase complex"/>
    <property type="match status" value="1"/>
</dbReference>
<keyword evidence="8" id="KW-1185">Reference proteome</keyword>
<evidence type="ECO:0000256" key="1">
    <source>
        <dbReference type="ARBA" id="ARBA00007317"/>
    </source>
</evidence>
<proteinExistence type="inferred from homology"/>
<evidence type="ECO:0000313" key="8">
    <source>
        <dbReference type="Proteomes" id="UP000664132"/>
    </source>
</evidence>
<comment type="caution">
    <text evidence="7">The sequence shown here is derived from an EMBL/GenBank/DDBJ whole genome shotgun (WGS) entry which is preliminary data.</text>
</comment>
<feature type="compositionally biased region" description="Low complexity" evidence="4">
    <location>
        <begin position="142"/>
        <end position="177"/>
    </location>
</feature>
<feature type="domain" description="Lipoyl-binding" evidence="5">
    <location>
        <begin position="37"/>
        <end position="116"/>
    </location>
</feature>
<gene>
    <name evidence="7" type="ORF">IFR04_010036</name>
</gene>
<accession>A0A8H7TCY1</accession>
<evidence type="ECO:0000256" key="3">
    <source>
        <dbReference type="ARBA" id="ARBA00022946"/>
    </source>
</evidence>
<name>A0A8H7TCY1_9HELO</name>